<dbReference type="Gene3D" id="3.40.190.150">
    <property type="entry name" value="Bordetella uptake gene, domain 1"/>
    <property type="match status" value="1"/>
</dbReference>
<dbReference type="PANTHER" id="PTHR42928">
    <property type="entry name" value="TRICARBOXYLATE-BINDING PROTEIN"/>
    <property type="match status" value="1"/>
</dbReference>
<evidence type="ECO:0000313" key="3">
    <source>
        <dbReference type="EMBL" id="MCJ0763129.1"/>
    </source>
</evidence>
<accession>A0A9X2AMA9</accession>
<dbReference type="CDD" id="cd13578">
    <property type="entry name" value="PBP2_Bug27"/>
    <property type="match status" value="1"/>
</dbReference>
<keyword evidence="2" id="KW-0732">Signal</keyword>
<dbReference type="Gene3D" id="3.40.190.10">
    <property type="entry name" value="Periplasmic binding protein-like II"/>
    <property type="match status" value="1"/>
</dbReference>
<dbReference type="InterPro" id="IPR005064">
    <property type="entry name" value="BUG"/>
</dbReference>
<dbReference type="Pfam" id="PF03401">
    <property type="entry name" value="TctC"/>
    <property type="match status" value="1"/>
</dbReference>
<dbReference type="InterPro" id="IPR042100">
    <property type="entry name" value="Bug_dom1"/>
</dbReference>
<dbReference type="SUPFAM" id="SSF53850">
    <property type="entry name" value="Periplasmic binding protein-like II"/>
    <property type="match status" value="1"/>
</dbReference>
<proteinExistence type="inferred from homology"/>
<protein>
    <submittedName>
        <fullName evidence="3">Tripartite tricarboxylate transporter substrate binding protein</fullName>
    </submittedName>
</protein>
<dbReference type="Proteomes" id="UP001139447">
    <property type="component" value="Unassembled WGS sequence"/>
</dbReference>
<feature type="signal peptide" evidence="2">
    <location>
        <begin position="1"/>
        <end position="29"/>
    </location>
</feature>
<dbReference type="AlphaFoldDB" id="A0A9X2AMA9"/>
<comment type="caution">
    <text evidence="3">The sequence shown here is derived from an EMBL/GenBank/DDBJ whole genome shotgun (WGS) entry which is preliminary data.</text>
</comment>
<sequence length="328" mass="33744">MKTFTSLVCRLGAALACTASLLAPALAQADYPAKSLRVIVPFPPGGASDTLGRMVAQHLSTAWGQSAIVENRPGAGGNIGAEAGAKAPADGYTLTLAAAGFMAVNPSIYPKLNYDSATDFQPVALLVKAPLLLVVNPKVPAQNAREFIELAKRAPGKITIGNGGTGTAQHLGGVNFGLAAGVDVGHIPYKGSAPATTDLLGGVVDAQFDNLVTLVPFVKSGKLRALGVSSLQRVAALPEVPTLAEAGLPGFEDGTWYGIVAPRNTPKPVVDKLNAELLRMLAQPETRDKLVSMGLQPAGNSPAEFGTLIRSEIGKYAAIVKAAHVKAE</sequence>
<dbReference type="EMBL" id="JALGBI010000001">
    <property type="protein sequence ID" value="MCJ0763129.1"/>
    <property type="molecule type" value="Genomic_DNA"/>
</dbReference>
<keyword evidence="4" id="KW-1185">Reference proteome</keyword>
<reference evidence="3" key="1">
    <citation type="submission" date="2022-03" db="EMBL/GenBank/DDBJ databases">
        <authorList>
            <person name="Woo C.Y."/>
        </authorList>
    </citation>
    <scope>NUCLEOTIDE SEQUENCE</scope>
    <source>
        <strain evidence="3">CYS-02</strain>
    </source>
</reference>
<evidence type="ECO:0000256" key="2">
    <source>
        <dbReference type="SAM" id="SignalP"/>
    </source>
</evidence>
<evidence type="ECO:0000313" key="4">
    <source>
        <dbReference type="Proteomes" id="UP001139447"/>
    </source>
</evidence>
<gene>
    <name evidence="3" type="ORF">MMF98_07905</name>
</gene>
<name>A0A9X2AMA9_9BURK</name>
<comment type="similarity">
    <text evidence="1">Belongs to the UPF0065 (bug) family.</text>
</comment>
<dbReference type="PANTHER" id="PTHR42928:SF5">
    <property type="entry name" value="BLR1237 PROTEIN"/>
    <property type="match status" value="1"/>
</dbReference>
<evidence type="ECO:0000256" key="1">
    <source>
        <dbReference type="ARBA" id="ARBA00006987"/>
    </source>
</evidence>
<dbReference type="RefSeq" id="WP_243305730.1">
    <property type="nucleotide sequence ID" value="NZ_JALGBI010000001.1"/>
</dbReference>
<organism evidence="3 4">
    <name type="scientific">Variovorax terrae</name>
    <dbReference type="NCBI Taxonomy" id="2923278"/>
    <lineage>
        <taxon>Bacteria</taxon>
        <taxon>Pseudomonadati</taxon>
        <taxon>Pseudomonadota</taxon>
        <taxon>Betaproteobacteria</taxon>
        <taxon>Burkholderiales</taxon>
        <taxon>Comamonadaceae</taxon>
        <taxon>Variovorax</taxon>
    </lineage>
</organism>
<feature type="chain" id="PRO_5040987031" evidence="2">
    <location>
        <begin position="30"/>
        <end position="328"/>
    </location>
</feature>
<dbReference type="PIRSF" id="PIRSF017082">
    <property type="entry name" value="YflP"/>
    <property type="match status" value="1"/>
</dbReference>